<dbReference type="PANTHER" id="PTHR13318">
    <property type="entry name" value="PARTNER OF PAIRED, ISOFORM B-RELATED"/>
    <property type="match status" value="1"/>
</dbReference>
<evidence type="ECO:0000256" key="1">
    <source>
        <dbReference type="SAM" id="SignalP"/>
    </source>
</evidence>
<gene>
    <name evidence="3" type="ordered locus">Rumal_2706</name>
</gene>
<proteinExistence type="predicted"/>
<evidence type="ECO:0000313" key="3">
    <source>
        <dbReference type="EMBL" id="ADU23178.1"/>
    </source>
</evidence>
<name>E6UHA0_RUMA7</name>
<feature type="signal peptide" evidence="1">
    <location>
        <begin position="1"/>
        <end position="20"/>
    </location>
</feature>
<dbReference type="RefSeq" id="WP_013499300.1">
    <property type="nucleotide sequence ID" value="NC_014833.1"/>
</dbReference>
<accession>E6UHA0</accession>
<protein>
    <submittedName>
        <fullName evidence="3">Lipoprotein</fullName>
    </submittedName>
</protein>
<dbReference type="InterPro" id="IPR032675">
    <property type="entry name" value="LRR_dom_sf"/>
</dbReference>
<dbReference type="GO" id="GO:0004549">
    <property type="term" value="F:tRNA-specific ribonuclease activity"/>
    <property type="evidence" value="ECO:0007669"/>
    <property type="project" value="InterPro"/>
</dbReference>
<dbReference type="GO" id="GO:0031146">
    <property type="term" value="P:SCF-dependent proteasomal ubiquitin-dependent protein catabolic process"/>
    <property type="evidence" value="ECO:0007669"/>
    <property type="project" value="TreeGrafter"/>
</dbReference>
<dbReference type="KEGG" id="ral:Rumal_2706"/>
<dbReference type="InterPro" id="IPR033806">
    <property type="entry name" value="CDI_toxin_Bp1026b-like"/>
</dbReference>
<dbReference type="CDD" id="cd13442">
    <property type="entry name" value="CDI_toxin_Bp1026b-like"/>
    <property type="match status" value="1"/>
</dbReference>
<dbReference type="OrthoDB" id="5847479at2"/>
<sequence>MKVKKLLAIALSLCMLYGEASYGVPFIKQSITAQAATSDNGCYSFNATTGELTLSGVVDKDTLSEFKRSINIKTDIKSVVAKNGTVLPENCSYLFSYLENCTSIDLSKADTSNVKKMSFMFSRCYNLTSLNIRNFDTSNVTSMGQMFSYCSNLTSVDVSSFDTSKVTDMVAMFTSSGLTSLDLSGFNTSNVTNMTQMFKNCTKLTSVDVSSFDTSNVTNMIQMFDSCYALTSLDVSGFDTSKVTSMGAMFFNCYNLTTLDVSGFDTGKVTSMGNMFYFCDKLTKLDVSGFDTSNATTTRGMFYFCQSLTTLDVSGFDTSKVTDMREMFYFCNGLTSLDLRRFDTSKVTNMSGMFFYCKNLTTLDVSGFDTSKVTDMREMFYSCHDLTSLDLRRFDTSNVTDLKSMFYGCKDLTSLDLSSFDTSSATNMTDMFKDCKKLKSLTLGINFRNIPEKAALRNGYGWIKRIPKLKHVSGNGEYAVIDNDGYNTYYLFEAYQPTYPTKIKYEYNEQYHQVKFTWNKILLAEKYGILVYLAGKWRIQTQDIPATTTSYTTPENSILSSSTYYVAIAAKVNGKWDTANAIKNYLTIKITKDGLLDSDGDGIPDDEDEFPLTPLTEDEKTVIEFFNSAEKFEIYYLSKFCTRFDATPIQCITYINVFRQYADYDVDGVQQGLKDIGLVCDIDSLKFYYGEYCNYKNGTSWAEIQAHGYEEWYVCYHWFLAEWMWGVSAQLLQDAYKVPKDVEENVKFDFSVFDDTFDVESYIIDNQKRSTTHPSNLKYEPYGAPFSNKKSWGDMGEKQAAEHLAENGYDVEMLPEVYKEVDGKIIGNGYGKDIKTNPDCRIEGKVYDIYSPSTQNLTTIKKEVLKKSRQQTSNVVLNLNNPEKYFDDGTLVSDWQSVDEIVKMFKYNSNNSLNELDELIILYNEEVLYAYVR</sequence>
<dbReference type="Gene3D" id="3.80.10.10">
    <property type="entry name" value="Ribonuclease Inhibitor"/>
    <property type="match status" value="3"/>
</dbReference>
<dbReference type="eggNOG" id="COG4886">
    <property type="taxonomic scope" value="Bacteria"/>
</dbReference>
<dbReference type="Proteomes" id="UP000006919">
    <property type="component" value="Chromosome"/>
</dbReference>
<dbReference type="SUPFAM" id="SSF52058">
    <property type="entry name" value="L domain-like"/>
    <property type="match status" value="1"/>
</dbReference>
<evidence type="ECO:0000259" key="2">
    <source>
        <dbReference type="Pfam" id="PF18451"/>
    </source>
</evidence>
<reference evidence="3 4" key="1">
    <citation type="journal article" date="2011" name="J. Bacteriol.">
        <title>Complete genome of the cellulolytic ruminal bacterium Ruminococcus albus 7.</title>
        <authorList>
            <person name="Suen G."/>
            <person name="Stevenson D.M."/>
            <person name="Bruce D.C."/>
            <person name="Chertkov O."/>
            <person name="Copeland A."/>
            <person name="Cheng J.F."/>
            <person name="Detter C."/>
            <person name="Detter J.C."/>
            <person name="Goodwin L.A."/>
            <person name="Han C.S."/>
            <person name="Hauser L.J."/>
            <person name="Ivanova N.N."/>
            <person name="Kyrpides N.C."/>
            <person name="Land M.L."/>
            <person name="Lapidus A."/>
            <person name="Lucas S."/>
            <person name="Ovchinnikova G."/>
            <person name="Pitluck S."/>
            <person name="Tapia R."/>
            <person name="Woyke T."/>
            <person name="Boyum J."/>
            <person name="Mead D."/>
            <person name="Weimer P.J."/>
        </authorList>
    </citation>
    <scope>NUCLEOTIDE SEQUENCE [LARGE SCALE GENOMIC DNA]</scope>
    <source>
        <strain evidence="4">ATCC 27210 / DSM 20455 / JCM 14654 / NCDO 2250 / 7</strain>
    </source>
</reference>
<evidence type="ECO:0000313" key="4">
    <source>
        <dbReference type="Proteomes" id="UP000006919"/>
    </source>
</evidence>
<dbReference type="PANTHER" id="PTHR13318:SF190">
    <property type="entry name" value="PARTNER OF PAIRED, ISOFORM B"/>
    <property type="match status" value="1"/>
</dbReference>
<dbReference type="EMBL" id="CP002403">
    <property type="protein sequence ID" value="ADU23178.1"/>
    <property type="molecule type" value="Genomic_DNA"/>
</dbReference>
<dbReference type="Gene3D" id="3.40.1350.120">
    <property type="match status" value="1"/>
</dbReference>
<feature type="domain" description="tRNA nuclease CdiA C-terminal" evidence="2">
    <location>
        <begin position="837"/>
        <end position="881"/>
    </location>
</feature>
<dbReference type="InterPro" id="IPR005046">
    <property type="entry name" value="DUF285"/>
</dbReference>
<keyword evidence="3" id="KW-0449">Lipoprotein</keyword>
<dbReference type="STRING" id="697329.Rumal_2706"/>
<feature type="chain" id="PRO_5039283882" evidence="1">
    <location>
        <begin position="21"/>
        <end position="933"/>
    </location>
</feature>
<dbReference type="Pfam" id="PF03382">
    <property type="entry name" value="DUF285"/>
    <property type="match status" value="3"/>
</dbReference>
<organism evidence="3 4">
    <name type="scientific">Ruminococcus albus (strain ATCC 27210 / DSM 20455 / JCM 14654 / NCDO 2250 / 7)</name>
    <dbReference type="NCBI Taxonomy" id="697329"/>
    <lineage>
        <taxon>Bacteria</taxon>
        <taxon>Bacillati</taxon>
        <taxon>Bacillota</taxon>
        <taxon>Clostridia</taxon>
        <taxon>Eubacteriales</taxon>
        <taxon>Oscillospiraceae</taxon>
        <taxon>Ruminococcus</taxon>
    </lineage>
</organism>
<dbReference type="NCBIfam" id="TIGR02167">
    <property type="entry name" value="Liste_lipo_26"/>
    <property type="match status" value="12"/>
</dbReference>
<dbReference type="HOGENOM" id="CLU_313716_0_0_9"/>
<dbReference type="AlphaFoldDB" id="E6UHA0"/>
<dbReference type="Pfam" id="PF18451">
    <property type="entry name" value="CdiA_C"/>
    <property type="match status" value="1"/>
</dbReference>
<dbReference type="InterPro" id="IPR040559">
    <property type="entry name" value="CdiA_C"/>
</dbReference>
<keyword evidence="1" id="KW-0732">Signal</keyword>
<dbReference type="GO" id="GO:0019005">
    <property type="term" value="C:SCF ubiquitin ligase complex"/>
    <property type="evidence" value="ECO:0007669"/>
    <property type="project" value="TreeGrafter"/>
</dbReference>
<dbReference type="InterPro" id="IPR011889">
    <property type="entry name" value="Liste_lipo_26"/>
</dbReference>